<dbReference type="Pfam" id="PF05988">
    <property type="entry name" value="DUF899"/>
    <property type="match status" value="1"/>
</dbReference>
<reference evidence="1" key="2">
    <citation type="submission" date="2023-06" db="EMBL/GenBank/DDBJ databases">
        <authorList>
            <consortium name="Lawrence Berkeley National Laboratory"/>
            <person name="Haridas S."/>
            <person name="Hensen N."/>
            <person name="Bonometti L."/>
            <person name="Westerberg I."/>
            <person name="Brannstrom I.O."/>
            <person name="Guillou S."/>
            <person name="Cros-Aarteil S."/>
            <person name="Calhoun S."/>
            <person name="Kuo A."/>
            <person name="Mondo S."/>
            <person name="Pangilinan J."/>
            <person name="Riley R."/>
            <person name="Labutti K."/>
            <person name="Andreopoulos B."/>
            <person name="Lipzen A."/>
            <person name="Chen C."/>
            <person name="Yanf M."/>
            <person name="Daum C."/>
            <person name="Ng V."/>
            <person name="Clum A."/>
            <person name="Steindorff A."/>
            <person name="Ohm R."/>
            <person name="Martin F."/>
            <person name="Silar P."/>
            <person name="Natvig D."/>
            <person name="Lalanne C."/>
            <person name="Gautier V."/>
            <person name="Ament-Velasquez S.L."/>
            <person name="Kruys A."/>
            <person name="Hutchinson M.I."/>
            <person name="Powell A.J."/>
            <person name="Barry K."/>
            <person name="Miller A.N."/>
            <person name="Grigoriev I.V."/>
            <person name="Debuchy R."/>
            <person name="Gladieux P."/>
            <person name="Thoren M.H."/>
            <person name="Johannesson H."/>
        </authorList>
    </citation>
    <scope>NUCLEOTIDE SEQUENCE</scope>
    <source>
        <strain evidence="1">CBS 955.72</strain>
    </source>
</reference>
<sequence length="197" mass="21788">MSTTPGSPKPPDHPGVMIEKKILEIASTHLLTESLDQPSVNELFERLPHCSVAHFAYHGSTDYSDPSNSGLILQKCGGTAPEQNRLTVQKSRGPFAKLDTWKNKIGWTFPWYSSEGSDFNYDFHATLDPAFLPVEYNFANAAELKAKGLKWNSAGAARGLDHLLGTYQLLDMTPLGRQDGPQGPGEFKLKYEYDDDA</sequence>
<evidence type="ECO:0000313" key="1">
    <source>
        <dbReference type="EMBL" id="KAK3356334.1"/>
    </source>
</evidence>
<gene>
    <name evidence="1" type="ORF">B0T25DRAFT_602719</name>
</gene>
<organism evidence="1 2">
    <name type="scientific">Lasiosphaeria hispida</name>
    <dbReference type="NCBI Taxonomy" id="260671"/>
    <lineage>
        <taxon>Eukaryota</taxon>
        <taxon>Fungi</taxon>
        <taxon>Dikarya</taxon>
        <taxon>Ascomycota</taxon>
        <taxon>Pezizomycotina</taxon>
        <taxon>Sordariomycetes</taxon>
        <taxon>Sordariomycetidae</taxon>
        <taxon>Sordariales</taxon>
        <taxon>Lasiosphaeriaceae</taxon>
        <taxon>Lasiosphaeria</taxon>
    </lineage>
</organism>
<keyword evidence="2" id="KW-1185">Reference proteome</keyword>
<name>A0AAJ0HKA7_9PEZI</name>
<reference evidence="1" key="1">
    <citation type="journal article" date="2023" name="Mol. Phylogenet. Evol.">
        <title>Genome-scale phylogeny and comparative genomics of the fungal order Sordariales.</title>
        <authorList>
            <person name="Hensen N."/>
            <person name="Bonometti L."/>
            <person name="Westerberg I."/>
            <person name="Brannstrom I.O."/>
            <person name="Guillou S."/>
            <person name="Cros-Aarteil S."/>
            <person name="Calhoun S."/>
            <person name="Haridas S."/>
            <person name="Kuo A."/>
            <person name="Mondo S."/>
            <person name="Pangilinan J."/>
            <person name="Riley R."/>
            <person name="LaButti K."/>
            <person name="Andreopoulos B."/>
            <person name="Lipzen A."/>
            <person name="Chen C."/>
            <person name="Yan M."/>
            <person name="Daum C."/>
            <person name="Ng V."/>
            <person name="Clum A."/>
            <person name="Steindorff A."/>
            <person name="Ohm R.A."/>
            <person name="Martin F."/>
            <person name="Silar P."/>
            <person name="Natvig D.O."/>
            <person name="Lalanne C."/>
            <person name="Gautier V."/>
            <person name="Ament-Velasquez S.L."/>
            <person name="Kruys A."/>
            <person name="Hutchinson M.I."/>
            <person name="Powell A.J."/>
            <person name="Barry K."/>
            <person name="Miller A.N."/>
            <person name="Grigoriev I.V."/>
            <person name="Debuchy R."/>
            <person name="Gladieux P."/>
            <person name="Hiltunen Thoren M."/>
            <person name="Johannesson H."/>
        </authorList>
    </citation>
    <scope>NUCLEOTIDE SEQUENCE</scope>
    <source>
        <strain evidence="1">CBS 955.72</strain>
    </source>
</reference>
<dbReference type="Proteomes" id="UP001275084">
    <property type="component" value="Unassembled WGS sequence"/>
</dbReference>
<dbReference type="InterPro" id="IPR010296">
    <property type="entry name" value="DUF899_thioredox"/>
</dbReference>
<accession>A0AAJ0HKA7</accession>
<protein>
    <recommendedName>
        <fullName evidence="3">CHAT domain-containing protein</fullName>
    </recommendedName>
</protein>
<dbReference type="AlphaFoldDB" id="A0AAJ0HKA7"/>
<evidence type="ECO:0000313" key="2">
    <source>
        <dbReference type="Proteomes" id="UP001275084"/>
    </source>
</evidence>
<dbReference type="EMBL" id="JAUIQD010000003">
    <property type="protein sequence ID" value="KAK3356334.1"/>
    <property type="molecule type" value="Genomic_DNA"/>
</dbReference>
<comment type="caution">
    <text evidence="1">The sequence shown here is derived from an EMBL/GenBank/DDBJ whole genome shotgun (WGS) entry which is preliminary data.</text>
</comment>
<evidence type="ECO:0008006" key="3">
    <source>
        <dbReference type="Google" id="ProtNLM"/>
    </source>
</evidence>
<proteinExistence type="predicted"/>